<evidence type="ECO:0000256" key="1">
    <source>
        <dbReference type="SAM" id="MobiDB-lite"/>
    </source>
</evidence>
<dbReference type="Pfam" id="PF00168">
    <property type="entry name" value="C2"/>
    <property type="match status" value="1"/>
</dbReference>
<feature type="region of interest" description="Disordered" evidence="1">
    <location>
        <begin position="168"/>
        <end position="194"/>
    </location>
</feature>
<name>A0A9Q1GU30_9CARY</name>
<evidence type="ECO:0000259" key="2">
    <source>
        <dbReference type="PROSITE" id="PS50004"/>
    </source>
</evidence>
<sequence>MLHMNPMQPHQPMNQPCTLEINVISAEDLRIHGRPIKKNAITYVLRDSCKVVSTKVNKADGAYTFWDEKFDVVFPANARNLGIEVFSGNVLLGNASIPASEFLADYTPPHLLHLLSYRLRDRQGKRNGIVNLSDKSSFTILVDDHNNDNIRKRCSAYGQLGLMKEAHEGMSFSSRRNEHEIRRNEKMEKKDEYV</sequence>
<comment type="caution">
    <text evidence="3">The sequence shown here is derived from an EMBL/GenBank/DDBJ whole genome shotgun (WGS) entry which is preliminary data.</text>
</comment>
<dbReference type="Proteomes" id="UP001153076">
    <property type="component" value="Unassembled WGS sequence"/>
</dbReference>
<reference evidence="3" key="1">
    <citation type="submission" date="2022-04" db="EMBL/GenBank/DDBJ databases">
        <title>Carnegiea gigantea Genome sequencing and assembly v2.</title>
        <authorList>
            <person name="Copetti D."/>
            <person name="Sanderson M.J."/>
            <person name="Burquez A."/>
            <person name="Wojciechowski M.F."/>
        </authorList>
    </citation>
    <scope>NUCLEOTIDE SEQUENCE</scope>
    <source>
        <strain evidence="3">SGP5-SGP5p</strain>
        <tissue evidence="3">Aerial part</tissue>
    </source>
</reference>
<gene>
    <name evidence="3" type="ORF">Cgig2_025382</name>
</gene>
<dbReference type="SMART" id="SM00239">
    <property type="entry name" value="C2"/>
    <property type="match status" value="1"/>
</dbReference>
<feature type="compositionally biased region" description="Basic and acidic residues" evidence="1">
    <location>
        <begin position="175"/>
        <end position="194"/>
    </location>
</feature>
<dbReference type="SUPFAM" id="SSF49562">
    <property type="entry name" value="C2 domain (Calcium/lipid-binding domain, CaLB)"/>
    <property type="match status" value="1"/>
</dbReference>
<accession>A0A9Q1GU30</accession>
<dbReference type="EMBL" id="JAKOGI010001506">
    <property type="protein sequence ID" value="KAJ8425274.1"/>
    <property type="molecule type" value="Genomic_DNA"/>
</dbReference>
<proteinExistence type="predicted"/>
<evidence type="ECO:0000313" key="3">
    <source>
        <dbReference type="EMBL" id="KAJ8425274.1"/>
    </source>
</evidence>
<evidence type="ECO:0000313" key="4">
    <source>
        <dbReference type="Proteomes" id="UP001153076"/>
    </source>
</evidence>
<dbReference type="OrthoDB" id="884464at2759"/>
<dbReference type="AlphaFoldDB" id="A0A9Q1GU30"/>
<dbReference type="PANTHER" id="PTHR32246:SF17">
    <property type="entry name" value="BON1-ASSOCIATED PROTEIN 2"/>
    <property type="match status" value="1"/>
</dbReference>
<dbReference type="PANTHER" id="PTHR32246">
    <property type="entry name" value="INGRESSION PROTEIN FIC1"/>
    <property type="match status" value="1"/>
</dbReference>
<keyword evidence="4" id="KW-1185">Reference proteome</keyword>
<dbReference type="PROSITE" id="PS50004">
    <property type="entry name" value="C2"/>
    <property type="match status" value="1"/>
</dbReference>
<dbReference type="InterPro" id="IPR035892">
    <property type="entry name" value="C2_domain_sf"/>
</dbReference>
<feature type="domain" description="C2" evidence="2">
    <location>
        <begin position="1"/>
        <end position="124"/>
    </location>
</feature>
<protein>
    <recommendedName>
        <fullName evidence="2">C2 domain-containing protein</fullName>
    </recommendedName>
</protein>
<dbReference type="InterPro" id="IPR000008">
    <property type="entry name" value="C2_dom"/>
</dbReference>
<organism evidence="3 4">
    <name type="scientific">Carnegiea gigantea</name>
    <dbReference type="NCBI Taxonomy" id="171969"/>
    <lineage>
        <taxon>Eukaryota</taxon>
        <taxon>Viridiplantae</taxon>
        <taxon>Streptophyta</taxon>
        <taxon>Embryophyta</taxon>
        <taxon>Tracheophyta</taxon>
        <taxon>Spermatophyta</taxon>
        <taxon>Magnoliopsida</taxon>
        <taxon>eudicotyledons</taxon>
        <taxon>Gunneridae</taxon>
        <taxon>Pentapetalae</taxon>
        <taxon>Caryophyllales</taxon>
        <taxon>Cactineae</taxon>
        <taxon>Cactaceae</taxon>
        <taxon>Cactoideae</taxon>
        <taxon>Echinocereeae</taxon>
        <taxon>Carnegiea</taxon>
    </lineage>
</organism>